<reference evidence="1" key="1">
    <citation type="submission" date="2014-11" db="EMBL/GenBank/DDBJ databases">
        <authorList>
            <person name="Amaro Gonzalez C."/>
        </authorList>
    </citation>
    <scope>NUCLEOTIDE SEQUENCE</scope>
</reference>
<reference evidence="1" key="2">
    <citation type="journal article" date="2015" name="Fish Shellfish Immunol.">
        <title>Early steps in the European eel (Anguilla anguilla)-Vibrio vulnificus interaction in the gills: Role of the RtxA13 toxin.</title>
        <authorList>
            <person name="Callol A."/>
            <person name="Pajuelo D."/>
            <person name="Ebbesson L."/>
            <person name="Teles M."/>
            <person name="MacKenzie S."/>
            <person name="Amaro C."/>
        </authorList>
    </citation>
    <scope>NUCLEOTIDE SEQUENCE</scope>
</reference>
<dbReference type="AlphaFoldDB" id="A0A0E9XSV9"/>
<protein>
    <submittedName>
        <fullName evidence="1">Uncharacterized protein</fullName>
    </submittedName>
</protein>
<sequence>MYYAVHTYFAYITLESFKSPLT</sequence>
<evidence type="ECO:0000313" key="1">
    <source>
        <dbReference type="EMBL" id="JAI05818.1"/>
    </source>
</evidence>
<proteinExistence type="predicted"/>
<organism evidence="1">
    <name type="scientific">Anguilla anguilla</name>
    <name type="common">European freshwater eel</name>
    <name type="synonym">Muraena anguilla</name>
    <dbReference type="NCBI Taxonomy" id="7936"/>
    <lineage>
        <taxon>Eukaryota</taxon>
        <taxon>Metazoa</taxon>
        <taxon>Chordata</taxon>
        <taxon>Craniata</taxon>
        <taxon>Vertebrata</taxon>
        <taxon>Euteleostomi</taxon>
        <taxon>Actinopterygii</taxon>
        <taxon>Neopterygii</taxon>
        <taxon>Teleostei</taxon>
        <taxon>Anguilliformes</taxon>
        <taxon>Anguillidae</taxon>
        <taxon>Anguilla</taxon>
    </lineage>
</organism>
<accession>A0A0E9XSV9</accession>
<dbReference type="EMBL" id="GBXM01002760">
    <property type="protein sequence ID" value="JAI05818.1"/>
    <property type="molecule type" value="Transcribed_RNA"/>
</dbReference>
<name>A0A0E9XSV9_ANGAN</name>